<keyword evidence="2" id="KW-1185">Reference proteome</keyword>
<dbReference type="Proteomes" id="UP001488838">
    <property type="component" value="Unassembled WGS sequence"/>
</dbReference>
<accession>A0AAW0JJ49</accession>
<comment type="caution">
    <text evidence="1">The sequence shown here is derived from an EMBL/GenBank/DDBJ whole genome shotgun (WGS) entry which is preliminary data.</text>
</comment>
<sequence length="71" mass="8051">MSVVSSRPGLGPTQPDYLLREDTMACLHLERFHFLPWQSYRCLDVMNLHSNTLVGDRGDGGEPRKMSGEMN</sequence>
<evidence type="ECO:0000313" key="2">
    <source>
        <dbReference type="Proteomes" id="UP001488838"/>
    </source>
</evidence>
<gene>
    <name evidence="1" type="ORF">U0070_026461</name>
</gene>
<dbReference type="EMBL" id="JBBHLL010000032">
    <property type="protein sequence ID" value="KAK7826865.1"/>
    <property type="molecule type" value="Genomic_DNA"/>
</dbReference>
<dbReference type="AlphaFoldDB" id="A0AAW0JJ49"/>
<protein>
    <submittedName>
        <fullName evidence="1">Uncharacterized protein</fullName>
    </submittedName>
</protein>
<organism evidence="1 2">
    <name type="scientific">Myodes glareolus</name>
    <name type="common">Bank vole</name>
    <name type="synonym">Clethrionomys glareolus</name>
    <dbReference type="NCBI Taxonomy" id="447135"/>
    <lineage>
        <taxon>Eukaryota</taxon>
        <taxon>Metazoa</taxon>
        <taxon>Chordata</taxon>
        <taxon>Craniata</taxon>
        <taxon>Vertebrata</taxon>
        <taxon>Euteleostomi</taxon>
        <taxon>Mammalia</taxon>
        <taxon>Eutheria</taxon>
        <taxon>Euarchontoglires</taxon>
        <taxon>Glires</taxon>
        <taxon>Rodentia</taxon>
        <taxon>Myomorpha</taxon>
        <taxon>Muroidea</taxon>
        <taxon>Cricetidae</taxon>
        <taxon>Arvicolinae</taxon>
        <taxon>Myodes</taxon>
    </lineage>
</organism>
<reference evidence="1 2" key="1">
    <citation type="journal article" date="2023" name="bioRxiv">
        <title>Conserved and derived expression patterns and positive selection on dental genes reveal complex evolutionary context of ever-growing rodent molars.</title>
        <authorList>
            <person name="Calamari Z.T."/>
            <person name="Song A."/>
            <person name="Cohen E."/>
            <person name="Akter M."/>
            <person name="Roy R.D."/>
            <person name="Hallikas O."/>
            <person name="Christensen M.M."/>
            <person name="Li P."/>
            <person name="Marangoni P."/>
            <person name="Jernvall J."/>
            <person name="Klein O.D."/>
        </authorList>
    </citation>
    <scope>NUCLEOTIDE SEQUENCE [LARGE SCALE GENOMIC DNA]</scope>
    <source>
        <strain evidence="1">V071</strain>
    </source>
</reference>
<evidence type="ECO:0000313" key="1">
    <source>
        <dbReference type="EMBL" id="KAK7826865.1"/>
    </source>
</evidence>
<name>A0AAW0JJ49_MYOGA</name>
<proteinExistence type="predicted"/>